<evidence type="ECO:0000256" key="3">
    <source>
        <dbReference type="ARBA" id="ARBA00023163"/>
    </source>
</evidence>
<dbReference type="CDD" id="cd00090">
    <property type="entry name" value="HTH_ARSR"/>
    <property type="match status" value="1"/>
</dbReference>
<dbReference type="Pfam" id="PF01022">
    <property type="entry name" value="HTH_5"/>
    <property type="match status" value="1"/>
</dbReference>
<dbReference type="InterPro" id="IPR011991">
    <property type="entry name" value="ArsR-like_HTH"/>
</dbReference>
<evidence type="ECO:0000256" key="2">
    <source>
        <dbReference type="ARBA" id="ARBA00023125"/>
    </source>
</evidence>
<dbReference type="EMBL" id="JAMPKM010000005">
    <property type="protein sequence ID" value="MEP0817466.1"/>
    <property type="molecule type" value="Genomic_DNA"/>
</dbReference>
<evidence type="ECO:0000259" key="4">
    <source>
        <dbReference type="PROSITE" id="PS50987"/>
    </source>
</evidence>
<gene>
    <name evidence="5" type="ORF">NC998_10200</name>
</gene>
<dbReference type="PANTHER" id="PTHR43132">
    <property type="entry name" value="ARSENICAL RESISTANCE OPERON REPRESSOR ARSR-RELATED"/>
    <property type="match status" value="1"/>
</dbReference>
<keyword evidence="3" id="KW-0804">Transcription</keyword>
<sequence>MLDSNLDSSRSSAPLLKLDSEQRAKIFAALGDPTRLRIVDLLAQAVEMSGSELANHLEISLALFCHHSKTLVDCGLVQVRKEGQTKYSSLNRCLLAHCLASIKGLPNANSSN</sequence>
<comment type="caution">
    <text evidence="5">The sequence shown here is derived from an EMBL/GenBank/DDBJ whole genome shotgun (WGS) entry which is preliminary data.</text>
</comment>
<keyword evidence="2" id="KW-0238">DNA-binding</keyword>
<dbReference type="PROSITE" id="PS50987">
    <property type="entry name" value="HTH_ARSR_2"/>
    <property type="match status" value="1"/>
</dbReference>
<organism evidence="5 6">
    <name type="scientific">Trichocoleus desertorum GB2-A4</name>
    <dbReference type="NCBI Taxonomy" id="2933944"/>
    <lineage>
        <taxon>Bacteria</taxon>
        <taxon>Bacillati</taxon>
        <taxon>Cyanobacteriota</taxon>
        <taxon>Cyanophyceae</taxon>
        <taxon>Leptolyngbyales</taxon>
        <taxon>Trichocoleusaceae</taxon>
        <taxon>Trichocoleus</taxon>
    </lineage>
</organism>
<dbReference type="NCBIfam" id="NF033788">
    <property type="entry name" value="HTH_metalloreg"/>
    <property type="match status" value="1"/>
</dbReference>
<feature type="domain" description="HTH arsR-type" evidence="4">
    <location>
        <begin position="15"/>
        <end position="110"/>
    </location>
</feature>
<dbReference type="RefSeq" id="WP_190435466.1">
    <property type="nucleotide sequence ID" value="NZ_JAMPKM010000005.1"/>
</dbReference>
<dbReference type="InterPro" id="IPR036388">
    <property type="entry name" value="WH-like_DNA-bd_sf"/>
</dbReference>
<dbReference type="InterPro" id="IPR051011">
    <property type="entry name" value="Metal_resp_trans_reg"/>
</dbReference>
<proteinExistence type="predicted"/>
<evidence type="ECO:0000256" key="1">
    <source>
        <dbReference type="ARBA" id="ARBA00023015"/>
    </source>
</evidence>
<dbReference type="Gene3D" id="1.10.10.10">
    <property type="entry name" value="Winged helix-like DNA-binding domain superfamily/Winged helix DNA-binding domain"/>
    <property type="match status" value="1"/>
</dbReference>
<name>A0ABV0J6R1_9CYAN</name>
<keyword evidence="1" id="KW-0805">Transcription regulation</keyword>
<protein>
    <submittedName>
        <fullName evidence="5">Metalloregulator ArsR/SmtB family transcription factor</fullName>
    </submittedName>
</protein>
<dbReference type="InterPro" id="IPR001845">
    <property type="entry name" value="HTH_ArsR_DNA-bd_dom"/>
</dbReference>
<dbReference type="SMART" id="SM00418">
    <property type="entry name" value="HTH_ARSR"/>
    <property type="match status" value="1"/>
</dbReference>
<reference evidence="5 6" key="1">
    <citation type="submission" date="2022-04" db="EMBL/GenBank/DDBJ databases">
        <title>Positive selection, recombination, and allopatry shape intraspecific diversity of widespread and dominant cyanobacteria.</title>
        <authorList>
            <person name="Wei J."/>
            <person name="Shu W."/>
            <person name="Hu C."/>
        </authorList>
    </citation>
    <scope>NUCLEOTIDE SEQUENCE [LARGE SCALE GENOMIC DNA]</scope>
    <source>
        <strain evidence="5 6">GB2-A4</strain>
    </source>
</reference>
<dbReference type="PRINTS" id="PR00778">
    <property type="entry name" value="HTHARSR"/>
</dbReference>
<accession>A0ABV0J6R1</accession>
<keyword evidence="6" id="KW-1185">Reference proteome</keyword>
<dbReference type="InterPro" id="IPR036390">
    <property type="entry name" value="WH_DNA-bd_sf"/>
</dbReference>
<evidence type="ECO:0000313" key="6">
    <source>
        <dbReference type="Proteomes" id="UP001464891"/>
    </source>
</evidence>
<dbReference type="PANTHER" id="PTHR43132:SF2">
    <property type="entry name" value="ARSENICAL RESISTANCE OPERON REPRESSOR ARSR-RELATED"/>
    <property type="match status" value="1"/>
</dbReference>
<dbReference type="Proteomes" id="UP001464891">
    <property type="component" value="Unassembled WGS sequence"/>
</dbReference>
<dbReference type="SUPFAM" id="SSF46785">
    <property type="entry name" value="Winged helix' DNA-binding domain"/>
    <property type="match status" value="1"/>
</dbReference>
<evidence type="ECO:0000313" key="5">
    <source>
        <dbReference type="EMBL" id="MEP0817466.1"/>
    </source>
</evidence>